<feature type="region of interest" description="Disordered" evidence="7">
    <location>
        <begin position="1"/>
        <end position="109"/>
    </location>
</feature>
<dbReference type="EMBL" id="MU865301">
    <property type="protein sequence ID" value="KAK4230134.1"/>
    <property type="molecule type" value="Genomic_DNA"/>
</dbReference>
<feature type="compositionally biased region" description="Polar residues" evidence="7">
    <location>
        <begin position="40"/>
        <end position="53"/>
    </location>
</feature>
<dbReference type="PANTHER" id="PTHR43840:SF13">
    <property type="entry name" value="CATION EFFLUX PROTEIN CYTOPLASMIC DOMAIN-CONTAINING PROTEIN"/>
    <property type="match status" value="1"/>
</dbReference>
<evidence type="ECO:0000256" key="1">
    <source>
        <dbReference type="ARBA" id="ARBA00004127"/>
    </source>
</evidence>
<keyword evidence="5" id="KW-0406">Ion transport</keyword>
<evidence type="ECO:0000256" key="8">
    <source>
        <dbReference type="SAM" id="Phobius"/>
    </source>
</evidence>
<sequence length="485" mass="54329">MSRPFQATPPSPSRSQVPSLRSTFQWRRPIRQTFLEHQTKQTADAAQDIITTVNPSPSDNASSSSTAKEIDVSPPTRQPTMDPLDFERHKHSNPTMKQMKNDHPNGNKRKLKKYYTKQNELIDQFLGVDDEERNAVEADAKYQPKIKFAIRASFVVNLSLFIIQLYAAISTGSLVLFATTADAFMDLVSSFVMLVTSILAARPSVYKYPVGRKRIEAIGIILFCALMTTVAVQLLIEGARSLGSGGRGEEAEELHLIPIIFVAVAIGAKGSMMVYCLLYRRFPTVHIFYIDHRNDIFINTFGLVMAIVGAKIVWYLDPIGAIIIAVVILYSWSSNAFEQVWLLVGKSAPKEYIAKLIYMGVTHDERILKVDTCRAYHAGHNYYVEMDIVLDENLPLRITHDIGQSLQRKIEGLADVERAFVHVDYEHHHDINEEHKPLHAPKDKTKRTLKEILLFRKPAMQAAEAAVDGDGTATPPAAATAEAKK</sequence>
<feature type="domain" description="Cation efflux protein transmembrane" evidence="9">
    <location>
        <begin position="151"/>
        <end position="340"/>
    </location>
</feature>
<dbReference type="Gene3D" id="3.30.70.1350">
    <property type="entry name" value="Cation efflux protein, cytoplasmic domain"/>
    <property type="match status" value="1"/>
</dbReference>
<dbReference type="SUPFAM" id="SSF160240">
    <property type="entry name" value="Cation efflux protein cytoplasmic domain-like"/>
    <property type="match status" value="1"/>
</dbReference>
<dbReference type="InterPro" id="IPR027469">
    <property type="entry name" value="Cation_efflux_TMD_sf"/>
</dbReference>
<evidence type="ECO:0000259" key="9">
    <source>
        <dbReference type="Pfam" id="PF01545"/>
    </source>
</evidence>
<keyword evidence="2" id="KW-0813">Transport</keyword>
<feature type="transmembrane region" description="Helical" evidence="8">
    <location>
        <begin position="154"/>
        <end position="177"/>
    </location>
</feature>
<reference evidence="11" key="1">
    <citation type="journal article" date="2023" name="Mol. Phylogenet. Evol.">
        <title>Genome-scale phylogeny and comparative genomics of the fungal order Sordariales.</title>
        <authorList>
            <person name="Hensen N."/>
            <person name="Bonometti L."/>
            <person name="Westerberg I."/>
            <person name="Brannstrom I.O."/>
            <person name="Guillou S."/>
            <person name="Cros-Aarteil S."/>
            <person name="Calhoun S."/>
            <person name="Haridas S."/>
            <person name="Kuo A."/>
            <person name="Mondo S."/>
            <person name="Pangilinan J."/>
            <person name="Riley R."/>
            <person name="LaButti K."/>
            <person name="Andreopoulos B."/>
            <person name="Lipzen A."/>
            <person name="Chen C."/>
            <person name="Yan M."/>
            <person name="Daum C."/>
            <person name="Ng V."/>
            <person name="Clum A."/>
            <person name="Steindorff A."/>
            <person name="Ohm R.A."/>
            <person name="Martin F."/>
            <person name="Silar P."/>
            <person name="Natvig D.O."/>
            <person name="Lalanne C."/>
            <person name="Gautier V."/>
            <person name="Ament-Velasquez S.L."/>
            <person name="Kruys A."/>
            <person name="Hutchinson M.I."/>
            <person name="Powell A.J."/>
            <person name="Barry K."/>
            <person name="Miller A.N."/>
            <person name="Grigoriev I.V."/>
            <person name="Debuchy R."/>
            <person name="Gladieux P."/>
            <person name="Hiltunen Thoren M."/>
            <person name="Johannesson H."/>
        </authorList>
    </citation>
    <scope>NUCLEOTIDE SEQUENCE</scope>
    <source>
        <strain evidence="11">CBS 990.96</strain>
    </source>
</reference>
<feature type="compositionally biased region" description="Polar residues" evidence="7">
    <location>
        <begin position="13"/>
        <end position="25"/>
    </location>
</feature>
<dbReference type="GO" id="GO:0098771">
    <property type="term" value="P:inorganic ion homeostasis"/>
    <property type="evidence" value="ECO:0007669"/>
    <property type="project" value="UniProtKB-ARBA"/>
</dbReference>
<evidence type="ECO:0000259" key="10">
    <source>
        <dbReference type="Pfam" id="PF16916"/>
    </source>
</evidence>
<evidence type="ECO:0000256" key="7">
    <source>
        <dbReference type="SAM" id="MobiDB-lite"/>
    </source>
</evidence>
<dbReference type="GO" id="GO:0012505">
    <property type="term" value="C:endomembrane system"/>
    <property type="evidence" value="ECO:0007669"/>
    <property type="project" value="UniProtKB-SubCell"/>
</dbReference>
<comment type="caution">
    <text evidence="11">The sequence shown here is derived from an EMBL/GenBank/DDBJ whole genome shotgun (WGS) entry which is preliminary data.</text>
</comment>
<dbReference type="SUPFAM" id="SSF161111">
    <property type="entry name" value="Cation efflux protein transmembrane domain-like"/>
    <property type="match status" value="1"/>
</dbReference>
<evidence type="ECO:0000313" key="11">
    <source>
        <dbReference type="EMBL" id="KAK4230134.1"/>
    </source>
</evidence>
<gene>
    <name evidence="11" type="ORF">QBC38DRAFT_507668</name>
</gene>
<feature type="transmembrane region" description="Helical" evidence="8">
    <location>
        <begin position="217"/>
        <end position="236"/>
    </location>
</feature>
<accession>A0AAN7H6R8</accession>
<dbReference type="AlphaFoldDB" id="A0AAN7H6R8"/>
<dbReference type="GO" id="GO:0030003">
    <property type="term" value="P:intracellular monoatomic cation homeostasis"/>
    <property type="evidence" value="ECO:0007669"/>
    <property type="project" value="UniProtKB-ARBA"/>
</dbReference>
<dbReference type="Pfam" id="PF01545">
    <property type="entry name" value="Cation_efflux"/>
    <property type="match status" value="1"/>
</dbReference>
<evidence type="ECO:0000256" key="5">
    <source>
        <dbReference type="ARBA" id="ARBA00023065"/>
    </source>
</evidence>
<dbReference type="PANTHER" id="PTHR43840">
    <property type="entry name" value="MITOCHONDRIAL METAL TRANSPORTER 1-RELATED"/>
    <property type="match status" value="1"/>
</dbReference>
<feature type="transmembrane region" description="Helical" evidence="8">
    <location>
        <begin position="256"/>
        <end position="275"/>
    </location>
</feature>
<evidence type="ECO:0000256" key="6">
    <source>
        <dbReference type="ARBA" id="ARBA00023136"/>
    </source>
</evidence>
<dbReference type="InterPro" id="IPR002524">
    <property type="entry name" value="Cation_efflux"/>
</dbReference>
<dbReference type="NCBIfam" id="TIGR01297">
    <property type="entry name" value="CDF"/>
    <property type="match status" value="1"/>
</dbReference>
<dbReference type="Pfam" id="PF16916">
    <property type="entry name" value="ZT_dimer"/>
    <property type="match status" value="1"/>
</dbReference>
<dbReference type="InterPro" id="IPR036837">
    <property type="entry name" value="Cation_efflux_CTD_sf"/>
</dbReference>
<feature type="domain" description="Cation efflux protein cytoplasmic" evidence="10">
    <location>
        <begin position="365"/>
        <end position="424"/>
    </location>
</feature>
<dbReference type="Gene3D" id="1.20.1510.10">
    <property type="entry name" value="Cation efflux protein transmembrane domain"/>
    <property type="match status" value="1"/>
</dbReference>
<evidence type="ECO:0000256" key="4">
    <source>
        <dbReference type="ARBA" id="ARBA00022989"/>
    </source>
</evidence>
<dbReference type="FunFam" id="3.30.70.1350:FF:000001">
    <property type="entry name" value="Metal tolerance protein 11"/>
    <property type="match status" value="1"/>
</dbReference>
<name>A0AAN7H6R8_9PEZI</name>
<dbReference type="InterPro" id="IPR058533">
    <property type="entry name" value="Cation_efflux_TM"/>
</dbReference>
<dbReference type="InterPro" id="IPR050291">
    <property type="entry name" value="CDF_Transporter"/>
</dbReference>
<keyword evidence="4 8" id="KW-1133">Transmembrane helix</keyword>
<feature type="transmembrane region" description="Helical" evidence="8">
    <location>
        <begin position="183"/>
        <end position="205"/>
    </location>
</feature>
<dbReference type="GO" id="GO:0016020">
    <property type="term" value="C:membrane"/>
    <property type="evidence" value="ECO:0007669"/>
    <property type="project" value="InterPro"/>
</dbReference>
<dbReference type="InterPro" id="IPR027470">
    <property type="entry name" value="Cation_efflux_CTD"/>
</dbReference>
<evidence type="ECO:0000256" key="3">
    <source>
        <dbReference type="ARBA" id="ARBA00022692"/>
    </source>
</evidence>
<comment type="subcellular location">
    <subcellularLocation>
        <location evidence="1">Endomembrane system</location>
        <topology evidence="1">Multi-pass membrane protein</topology>
    </subcellularLocation>
</comment>
<keyword evidence="6 8" id="KW-0472">Membrane</keyword>
<evidence type="ECO:0000313" key="12">
    <source>
        <dbReference type="Proteomes" id="UP001301958"/>
    </source>
</evidence>
<reference evidence="11" key="2">
    <citation type="submission" date="2023-05" db="EMBL/GenBank/DDBJ databases">
        <authorList>
            <consortium name="Lawrence Berkeley National Laboratory"/>
            <person name="Steindorff A."/>
            <person name="Hensen N."/>
            <person name="Bonometti L."/>
            <person name="Westerberg I."/>
            <person name="Brannstrom I.O."/>
            <person name="Guillou S."/>
            <person name="Cros-Aarteil S."/>
            <person name="Calhoun S."/>
            <person name="Haridas S."/>
            <person name="Kuo A."/>
            <person name="Mondo S."/>
            <person name="Pangilinan J."/>
            <person name="Riley R."/>
            <person name="Labutti K."/>
            <person name="Andreopoulos B."/>
            <person name="Lipzen A."/>
            <person name="Chen C."/>
            <person name="Yanf M."/>
            <person name="Daum C."/>
            <person name="Ng V."/>
            <person name="Clum A."/>
            <person name="Ohm R."/>
            <person name="Martin F."/>
            <person name="Silar P."/>
            <person name="Natvig D."/>
            <person name="Lalanne C."/>
            <person name="Gautier V."/>
            <person name="Ament-Velasquez S.L."/>
            <person name="Kruys A."/>
            <person name="Hutchinson M.I."/>
            <person name="Powell A.J."/>
            <person name="Barry K."/>
            <person name="Miller A.N."/>
            <person name="Grigoriev I.V."/>
            <person name="Debuchy R."/>
            <person name="Gladieux P."/>
            <person name="Thoren M.H."/>
            <person name="Johannesson H."/>
        </authorList>
    </citation>
    <scope>NUCLEOTIDE SEQUENCE</scope>
    <source>
        <strain evidence="11">CBS 990.96</strain>
    </source>
</reference>
<proteinExistence type="predicted"/>
<organism evidence="11 12">
    <name type="scientific">Podospora fimiseda</name>
    <dbReference type="NCBI Taxonomy" id="252190"/>
    <lineage>
        <taxon>Eukaryota</taxon>
        <taxon>Fungi</taxon>
        <taxon>Dikarya</taxon>
        <taxon>Ascomycota</taxon>
        <taxon>Pezizomycotina</taxon>
        <taxon>Sordariomycetes</taxon>
        <taxon>Sordariomycetidae</taxon>
        <taxon>Sordariales</taxon>
        <taxon>Podosporaceae</taxon>
        <taxon>Podospora</taxon>
    </lineage>
</organism>
<feature type="compositionally biased region" description="Low complexity" evidence="7">
    <location>
        <begin position="54"/>
        <end position="65"/>
    </location>
</feature>
<protein>
    <submittedName>
        <fullName evidence="11">Cation efflux family-domain-containing protein</fullName>
    </submittedName>
</protein>
<dbReference type="GO" id="GO:0008324">
    <property type="term" value="F:monoatomic cation transmembrane transporter activity"/>
    <property type="evidence" value="ECO:0007669"/>
    <property type="project" value="InterPro"/>
</dbReference>
<feature type="region of interest" description="Disordered" evidence="7">
    <location>
        <begin position="464"/>
        <end position="485"/>
    </location>
</feature>
<feature type="transmembrane region" description="Helical" evidence="8">
    <location>
        <begin position="296"/>
        <end position="316"/>
    </location>
</feature>
<dbReference type="Proteomes" id="UP001301958">
    <property type="component" value="Unassembled WGS sequence"/>
</dbReference>
<keyword evidence="12" id="KW-1185">Reference proteome</keyword>
<feature type="compositionally biased region" description="Low complexity" evidence="7">
    <location>
        <begin position="472"/>
        <end position="485"/>
    </location>
</feature>
<keyword evidence="3 8" id="KW-0812">Transmembrane</keyword>
<feature type="transmembrane region" description="Helical" evidence="8">
    <location>
        <begin position="322"/>
        <end position="344"/>
    </location>
</feature>
<evidence type="ECO:0000256" key="2">
    <source>
        <dbReference type="ARBA" id="ARBA00022448"/>
    </source>
</evidence>
<dbReference type="FunFam" id="1.20.1510.10:FF:000005">
    <property type="entry name" value="Putative Cation diffusion facilitator 1"/>
    <property type="match status" value="1"/>
</dbReference>